<keyword evidence="5" id="KW-0029">Amino-acid transport</keyword>
<dbReference type="PANTHER" id="PTHR11795:SF449">
    <property type="entry name" value="BRANCHED-CHAIN AMINO ACID TRANSPORT PERMEASE PROTEIN LIVH-RELATED"/>
    <property type="match status" value="1"/>
</dbReference>
<feature type="transmembrane region" description="Helical" evidence="9">
    <location>
        <begin position="414"/>
        <end position="434"/>
    </location>
</feature>
<evidence type="ECO:0000313" key="10">
    <source>
        <dbReference type="EMBL" id="GGJ76023.1"/>
    </source>
</evidence>
<comment type="caution">
    <text evidence="10">The sequence shown here is derived from an EMBL/GenBank/DDBJ whole genome shotgun (WGS) entry which is preliminary data.</text>
</comment>
<feature type="transmembrane region" description="Helical" evidence="9">
    <location>
        <begin position="341"/>
        <end position="360"/>
    </location>
</feature>
<keyword evidence="2" id="KW-0813">Transport</keyword>
<dbReference type="SUPFAM" id="SSF49464">
    <property type="entry name" value="Carboxypeptidase regulatory domain-like"/>
    <property type="match status" value="1"/>
</dbReference>
<evidence type="ECO:0000256" key="6">
    <source>
        <dbReference type="ARBA" id="ARBA00022989"/>
    </source>
</evidence>
<name>A0A917PFZ5_9MICO</name>
<dbReference type="EMBL" id="BMMD01000005">
    <property type="protein sequence ID" value="GGJ76023.1"/>
    <property type="molecule type" value="Genomic_DNA"/>
</dbReference>
<keyword evidence="6 9" id="KW-1133">Transmembrane helix</keyword>
<feature type="transmembrane region" description="Helical" evidence="9">
    <location>
        <begin position="287"/>
        <end position="310"/>
    </location>
</feature>
<feature type="transmembrane region" description="Helical" evidence="9">
    <location>
        <begin position="160"/>
        <end position="178"/>
    </location>
</feature>
<dbReference type="CDD" id="cd06582">
    <property type="entry name" value="TM_PBP1_LivH_like"/>
    <property type="match status" value="1"/>
</dbReference>
<sequence>MEPTQSVAERSRGRWLILLGILVAALTLSGIAASPAVADEASTESSEQEEFEYFFSGNVTFDDEPLEGVRITVEGNGFDAETETDADGKWTIGVPEKAEYELTLDEDTLPEGVVVEDGQATVTAEFGLTNRKSVNFFLGEGQRVTTDIGAQVLIRVVNGLNFGLLLALAAIGLSLIFGTTGLSNFAHAEMITFGALMVLSFGVDLALPIWLAIIIALVLSAALGWTLDAAIWKPLRRRGVGLIQLMIVSIGLSLAMRYVYQFIYGGSTRQLPGATIPSDIHLGPVTLSWIDVASMITSVVVLGAVAYFLLRTRIGKATRAVSDNASLAAASGIDVDRVIRIVWVMGAALAGLSGILWAYFRPGVSWDMGFQILLLVFAAVTLGGLGTAFGALVGSIIVGMFIELSTLWLPSDMKYVGALIVLILVLLFRPQGILGRRERIG</sequence>
<evidence type="ECO:0000256" key="4">
    <source>
        <dbReference type="ARBA" id="ARBA00022692"/>
    </source>
</evidence>
<evidence type="ECO:0000256" key="9">
    <source>
        <dbReference type="SAM" id="Phobius"/>
    </source>
</evidence>
<evidence type="ECO:0000256" key="7">
    <source>
        <dbReference type="ARBA" id="ARBA00023136"/>
    </source>
</evidence>
<evidence type="ECO:0008006" key="12">
    <source>
        <dbReference type="Google" id="ProtNLM"/>
    </source>
</evidence>
<evidence type="ECO:0000256" key="2">
    <source>
        <dbReference type="ARBA" id="ARBA00022448"/>
    </source>
</evidence>
<reference evidence="10" key="1">
    <citation type="journal article" date="2014" name="Int. J. Syst. Evol. Microbiol.">
        <title>Complete genome sequence of Corynebacterium casei LMG S-19264T (=DSM 44701T), isolated from a smear-ripened cheese.</title>
        <authorList>
            <consortium name="US DOE Joint Genome Institute (JGI-PGF)"/>
            <person name="Walter F."/>
            <person name="Albersmeier A."/>
            <person name="Kalinowski J."/>
            <person name="Ruckert C."/>
        </authorList>
    </citation>
    <scope>NUCLEOTIDE SEQUENCE</scope>
    <source>
        <strain evidence="10">CGMCC 1.8984</strain>
    </source>
</reference>
<feature type="transmembrane region" description="Helical" evidence="9">
    <location>
        <begin position="209"/>
        <end position="227"/>
    </location>
</feature>
<protein>
    <recommendedName>
        <fullName evidence="12">Branched-chain amino acid ABC transporter permease</fullName>
    </recommendedName>
</protein>
<proteinExistence type="inferred from homology"/>
<dbReference type="InterPro" id="IPR008969">
    <property type="entry name" value="CarboxyPept-like_regulatory"/>
</dbReference>
<evidence type="ECO:0000256" key="8">
    <source>
        <dbReference type="ARBA" id="ARBA00037998"/>
    </source>
</evidence>
<dbReference type="AlphaFoldDB" id="A0A917PFZ5"/>
<keyword evidence="11" id="KW-1185">Reference proteome</keyword>
<dbReference type="GO" id="GO:0006865">
    <property type="term" value="P:amino acid transport"/>
    <property type="evidence" value="ECO:0007669"/>
    <property type="project" value="UniProtKB-KW"/>
</dbReference>
<dbReference type="GO" id="GO:0022857">
    <property type="term" value="F:transmembrane transporter activity"/>
    <property type="evidence" value="ECO:0007669"/>
    <property type="project" value="InterPro"/>
</dbReference>
<evidence type="ECO:0000313" key="11">
    <source>
        <dbReference type="Proteomes" id="UP000636956"/>
    </source>
</evidence>
<dbReference type="GO" id="GO:0005886">
    <property type="term" value="C:plasma membrane"/>
    <property type="evidence" value="ECO:0007669"/>
    <property type="project" value="UniProtKB-SubCell"/>
</dbReference>
<keyword evidence="3" id="KW-1003">Cell membrane</keyword>
<accession>A0A917PFZ5</accession>
<reference evidence="10" key="2">
    <citation type="submission" date="2020-09" db="EMBL/GenBank/DDBJ databases">
        <authorList>
            <person name="Sun Q."/>
            <person name="Zhou Y."/>
        </authorList>
    </citation>
    <scope>NUCLEOTIDE SEQUENCE</scope>
    <source>
        <strain evidence="10">CGMCC 1.8984</strain>
    </source>
</reference>
<keyword evidence="7 9" id="KW-0472">Membrane</keyword>
<dbReference type="Proteomes" id="UP000636956">
    <property type="component" value="Unassembled WGS sequence"/>
</dbReference>
<keyword evidence="4 9" id="KW-0812">Transmembrane</keyword>
<dbReference type="InterPro" id="IPR052157">
    <property type="entry name" value="BCAA_transport_permease"/>
</dbReference>
<dbReference type="InterPro" id="IPR013783">
    <property type="entry name" value="Ig-like_fold"/>
</dbReference>
<organism evidence="10 11">
    <name type="scientific">Agromyces bauzanensis</name>
    <dbReference type="NCBI Taxonomy" id="1308924"/>
    <lineage>
        <taxon>Bacteria</taxon>
        <taxon>Bacillati</taxon>
        <taxon>Actinomycetota</taxon>
        <taxon>Actinomycetes</taxon>
        <taxon>Micrococcales</taxon>
        <taxon>Microbacteriaceae</taxon>
        <taxon>Agromyces</taxon>
    </lineage>
</organism>
<gene>
    <name evidence="10" type="ORF">GCM10011372_12870</name>
</gene>
<comment type="subcellular location">
    <subcellularLocation>
        <location evidence="1">Cell membrane</location>
        <topology evidence="1">Multi-pass membrane protein</topology>
    </subcellularLocation>
</comment>
<dbReference type="Pfam" id="PF02653">
    <property type="entry name" value="BPD_transp_2"/>
    <property type="match status" value="1"/>
</dbReference>
<dbReference type="GO" id="GO:0005975">
    <property type="term" value="P:carbohydrate metabolic process"/>
    <property type="evidence" value="ECO:0007669"/>
    <property type="project" value="UniProtKB-ARBA"/>
</dbReference>
<comment type="similarity">
    <text evidence="8">Belongs to the binding-protein-dependent transport system permease family. LivHM subfamily.</text>
</comment>
<feature type="transmembrane region" description="Helical" evidence="9">
    <location>
        <begin position="372"/>
        <end position="402"/>
    </location>
</feature>
<dbReference type="InterPro" id="IPR001851">
    <property type="entry name" value="ABC_transp_permease"/>
</dbReference>
<evidence type="ECO:0000256" key="1">
    <source>
        <dbReference type="ARBA" id="ARBA00004651"/>
    </source>
</evidence>
<evidence type="ECO:0000256" key="5">
    <source>
        <dbReference type="ARBA" id="ARBA00022970"/>
    </source>
</evidence>
<feature type="transmembrane region" description="Helical" evidence="9">
    <location>
        <begin position="239"/>
        <end position="260"/>
    </location>
</feature>
<evidence type="ECO:0000256" key="3">
    <source>
        <dbReference type="ARBA" id="ARBA00022475"/>
    </source>
</evidence>
<dbReference type="PANTHER" id="PTHR11795">
    <property type="entry name" value="BRANCHED-CHAIN AMINO ACID TRANSPORT SYSTEM PERMEASE PROTEIN LIVH"/>
    <property type="match status" value="1"/>
</dbReference>
<dbReference type="Gene3D" id="2.60.40.10">
    <property type="entry name" value="Immunoglobulins"/>
    <property type="match status" value="1"/>
</dbReference>